<dbReference type="Proteomes" id="UP000801492">
    <property type="component" value="Unassembled WGS sequence"/>
</dbReference>
<evidence type="ECO:0000313" key="2">
    <source>
        <dbReference type="EMBL" id="KAF2903924.1"/>
    </source>
</evidence>
<comment type="caution">
    <text evidence="2">The sequence shown here is derived from an EMBL/GenBank/DDBJ whole genome shotgun (WGS) entry which is preliminary data.</text>
</comment>
<sequence length="121" mass="14255">MESDSDESFSCTPEEIVKAASTATSNLLPEKSKGQYLKQYDLFMKWRAEKQKNSKENSFDQKWFEEKKKRRTEISQIQAQRTNDKTTSLRTLENRRATDKDKRILDLDSTYAEKVFEKSNT</sequence>
<protein>
    <submittedName>
        <fullName evidence="2">Uncharacterized protein</fullName>
    </submittedName>
</protein>
<organism evidence="2 3">
    <name type="scientific">Ignelater luminosus</name>
    <name type="common">Cucubano</name>
    <name type="synonym">Pyrophorus luminosus</name>
    <dbReference type="NCBI Taxonomy" id="2038154"/>
    <lineage>
        <taxon>Eukaryota</taxon>
        <taxon>Metazoa</taxon>
        <taxon>Ecdysozoa</taxon>
        <taxon>Arthropoda</taxon>
        <taxon>Hexapoda</taxon>
        <taxon>Insecta</taxon>
        <taxon>Pterygota</taxon>
        <taxon>Neoptera</taxon>
        <taxon>Endopterygota</taxon>
        <taxon>Coleoptera</taxon>
        <taxon>Polyphaga</taxon>
        <taxon>Elateriformia</taxon>
        <taxon>Elateroidea</taxon>
        <taxon>Elateridae</taxon>
        <taxon>Agrypninae</taxon>
        <taxon>Pyrophorini</taxon>
        <taxon>Ignelater</taxon>
    </lineage>
</organism>
<dbReference type="AlphaFoldDB" id="A0A8K0DDS8"/>
<feature type="compositionally biased region" description="Polar residues" evidence="1">
    <location>
        <begin position="74"/>
        <end position="91"/>
    </location>
</feature>
<reference evidence="2" key="1">
    <citation type="submission" date="2019-08" db="EMBL/GenBank/DDBJ databases">
        <title>The genome of the North American firefly Photinus pyralis.</title>
        <authorList>
            <consortium name="Photinus pyralis genome working group"/>
            <person name="Fallon T.R."/>
            <person name="Sander Lower S.E."/>
            <person name="Weng J.-K."/>
        </authorList>
    </citation>
    <scope>NUCLEOTIDE SEQUENCE</scope>
    <source>
        <strain evidence="2">TRF0915ILg1</strain>
        <tissue evidence="2">Whole body</tissue>
    </source>
</reference>
<evidence type="ECO:0000256" key="1">
    <source>
        <dbReference type="SAM" id="MobiDB-lite"/>
    </source>
</evidence>
<dbReference type="EMBL" id="VTPC01000900">
    <property type="protein sequence ID" value="KAF2903924.1"/>
    <property type="molecule type" value="Genomic_DNA"/>
</dbReference>
<dbReference type="OrthoDB" id="6782577at2759"/>
<proteinExistence type="predicted"/>
<gene>
    <name evidence="2" type="ORF">ILUMI_02251</name>
</gene>
<evidence type="ECO:0000313" key="3">
    <source>
        <dbReference type="Proteomes" id="UP000801492"/>
    </source>
</evidence>
<keyword evidence="3" id="KW-1185">Reference proteome</keyword>
<name>A0A8K0DDS8_IGNLU</name>
<accession>A0A8K0DDS8</accession>
<feature type="region of interest" description="Disordered" evidence="1">
    <location>
        <begin position="74"/>
        <end position="95"/>
    </location>
</feature>